<dbReference type="PANTHER" id="PTHR30576">
    <property type="entry name" value="COLANIC BIOSYNTHESIS UDP-GLUCOSE LIPID CARRIER TRANSFERASE"/>
    <property type="match status" value="1"/>
</dbReference>
<evidence type="ECO:0000313" key="9">
    <source>
        <dbReference type="EMBL" id="EFO81620.1"/>
    </source>
</evidence>
<evidence type="ECO:0000256" key="6">
    <source>
        <dbReference type="ARBA" id="ARBA00023136"/>
    </source>
</evidence>
<evidence type="ECO:0000256" key="5">
    <source>
        <dbReference type="ARBA" id="ARBA00022989"/>
    </source>
</evidence>
<dbReference type="Pfam" id="PF02397">
    <property type="entry name" value="Bac_transf"/>
    <property type="match status" value="1"/>
</dbReference>
<proteinExistence type="inferred from homology"/>
<comment type="caution">
    <text evidence="9">The sequence shown here is derived from an EMBL/GenBank/DDBJ whole genome shotgun (WGS) entry which is preliminary data.</text>
</comment>
<dbReference type="SUPFAM" id="SSF51735">
    <property type="entry name" value="NAD(P)-binding Rossmann-fold domains"/>
    <property type="match status" value="1"/>
</dbReference>
<dbReference type="eggNOG" id="COG2148">
    <property type="taxonomic scope" value="Bacteria"/>
</dbReference>
<comment type="similarity">
    <text evidence="2">Belongs to the bacterial sugar transferase family.</text>
</comment>
<dbReference type="NCBIfam" id="TIGR03025">
    <property type="entry name" value="EPS_sugtrans"/>
    <property type="match status" value="1"/>
</dbReference>
<dbReference type="HOGENOM" id="CLU_024920_3_4_0"/>
<dbReference type="Gene3D" id="3.40.50.720">
    <property type="entry name" value="NAD(P)-binding Rossmann-like Domain"/>
    <property type="match status" value="1"/>
</dbReference>
<dbReference type="AlphaFoldDB" id="E1IAX4"/>
<comment type="subcellular location">
    <subcellularLocation>
        <location evidence="1">Membrane</location>
        <topology evidence="1">Multi-pass membrane protein</topology>
    </subcellularLocation>
</comment>
<dbReference type="Proteomes" id="UP000054010">
    <property type="component" value="Unassembled WGS sequence"/>
</dbReference>
<keyword evidence="6 7" id="KW-0472">Membrane</keyword>
<dbReference type="PANTHER" id="PTHR30576:SF10">
    <property type="entry name" value="SLL5057 PROTEIN"/>
    <property type="match status" value="1"/>
</dbReference>
<feature type="domain" description="Bacterial sugar transferase" evidence="8">
    <location>
        <begin position="310"/>
        <end position="496"/>
    </location>
</feature>
<keyword evidence="4 7" id="KW-0812">Transmembrane</keyword>
<dbReference type="InterPro" id="IPR036291">
    <property type="entry name" value="NAD(P)-bd_dom_sf"/>
</dbReference>
<evidence type="ECO:0000256" key="4">
    <source>
        <dbReference type="ARBA" id="ARBA00022692"/>
    </source>
</evidence>
<gene>
    <name evidence="9" type="ORF">OSCT_0475</name>
</gene>
<dbReference type="GO" id="GO:0016780">
    <property type="term" value="F:phosphotransferase activity, for other substituted phosphate groups"/>
    <property type="evidence" value="ECO:0007669"/>
    <property type="project" value="TreeGrafter"/>
</dbReference>
<feature type="transmembrane region" description="Helical" evidence="7">
    <location>
        <begin position="137"/>
        <end position="161"/>
    </location>
</feature>
<evidence type="ECO:0000256" key="1">
    <source>
        <dbReference type="ARBA" id="ARBA00004141"/>
    </source>
</evidence>
<evidence type="ECO:0000259" key="8">
    <source>
        <dbReference type="Pfam" id="PF02397"/>
    </source>
</evidence>
<name>E1IAX4_9CHLR</name>
<keyword evidence="10" id="KW-1185">Reference proteome</keyword>
<dbReference type="eggNOG" id="COG1086">
    <property type="taxonomic scope" value="Bacteria"/>
</dbReference>
<dbReference type="EMBL" id="ADVR01000008">
    <property type="protein sequence ID" value="EFO81620.1"/>
    <property type="molecule type" value="Genomic_DNA"/>
</dbReference>
<feature type="transmembrane region" description="Helical" evidence="7">
    <location>
        <begin position="108"/>
        <end position="131"/>
    </location>
</feature>
<feature type="transmembrane region" description="Helical" evidence="7">
    <location>
        <begin position="317"/>
        <end position="336"/>
    </location>
</feature>
<feature type="transmembrane region" description="Helical" evidence="7">
    <location>
        <begin position="28"/>
        <end position="51"/>
    </location>
</feature>
<dbReference type="GO" id="GO:0016020">
    <property type="term" value="C:membrane"/>
    <property type="evidence" value="ECO:0007669"/>
    <property type="project" value="UniProtKB-SubCell"/>
</dbReference>
<organism evidence="9 10">
    <name type="scientific">Oscillochloris trichoides DG-6</name>
    <dbReference type="NCBI Taxonomy" id="765420"/>
    <lineage>
        <taxon>Bacteria</taxon>
        <taxon>Bacillati</taxon>
        <taxon>Chloroflexota</taxon>
        <taxon>Chloroflexia</taxon>
        <taxon>Chloroflexales</taxon>
        <taxon>Chloroflexineae</taxon>
        <taxon>Oscillochloridaceae</taxon>
        <taxon>Oscillochloris</taxon>
    </lineage>
</organism>
<evidence type="ECO:0000256" key="3">
    <source>
        <dbReference type="ARBA" id="ARBA00022679"/>
    </source>
</evidence>
<dbReference type="InterPro" id="IPR003362">
    <property type="entry name" value="Bact_transf"/>
</dbReference>
<reference evidence="9 10" key="1">
    <citation type="journal article" date="2011" name="J. Bacteriol.">
        <title>Draft genome sequence of the anoxygenic filamentous phototrophic bacterium Oscillochloris trichoides subsp. DG-6.</title>
        <authorList>
            <person name="Kuznetsov B.B."/>
            <person name="Ivanovsky R.N."/>
            <person name="Keppen O.I."/>
            <person name="Sukhacheva M.V."/>
            <person name="Bumazhkin B.K."/>
            <person name="Patutina E.O."/>
            <person name="Beletsky A.V."/>
            <person name="Mardanov A.V."/>
            <person name="Baslerov R.V."/>
            <person name="Panteleeva A.N."/>
            <person name="Kolganova T.V."/>
            <person name="Ravin N.V."/>
            <person name="Skryabin K.G."/>
        </authorList>
    </citation>
    <scope>NUCLEOTIDE SEQUENCE [LARGE SCALE GENOMIC DNA]</scope>
    <source>
        <strain evidence="9 10">DG-6</strain>
    </source>
</reference>
<evidence type="ECO:0000313" key="10">
    <source>
        <dbReference type="Proteomes" id="UP000054010"/>
    </source>
</evidence>
<dbReference type="Pfam" id="PF13727">
    <property type="entry name" value="CoA_binding_3"/>
    <property type="match status" value="1"/>
</dbReference>
<accession>E1IAX4</accession>
<evidence type="ECO:0000256" key="7">
    <source>
        <dbReference type="SAM" id="Phobius"/>
    </source>
</evidence>
<dbReference type="InterPro" id="IPR017475">
    <property type="entry name" value="EPS_sugar_tfrase"/>
</dbReference>
<sequence length="503" mass="56550">MDRSLPPPVGPALNGDAARLAKRRTRRVSAIGLMLADQVLIFIGFAIAYWMRYGATWPEPLNRIVVEVATRNQVDFVAFLPIILPHMLFLGLRFTTRGLYRGSPRINLLDQISAILSSTLIGIALLIVFVFLYKPFFYSRLIFFFAGATITFLLVAWRLLLWGYHHWRWSRGQAQDRVLVIGGTGLGQQVMNGIAASPGLGYALVGYLDDRPIVASDRTPRVYRHLGQIEELEQVVRAQNVQQVIIALPFWEHGRMPDLVQTCHDLGVGYQVAPDFYQLSFDRVDVLQLSGVPLLRPKEITLAGVNLVLKRVLDVSLVLASMIVVIPITLVIALAIKLDSPGPIIFGQRRVGKGGQHFTCYKFRTMVPDAEARKAELEALNEADGPLFKMRDDPRVTRVGRFLRRRSLDELPQLWNVLRGEMSLIGPRPALPDEVARYEHWQLRRLEVLPGCAGLSQALGRSDVSFDEQVRLDLYYAENWSVGMDLRILIMIIPAIIGGHGAY</sequence>
<evidence type="ECO:0000256" key="2">
    <source>
        <dbReference type="ARBA" id="ARBA00006464"/>
    </source>
</evidence>
<keyword evidence="5 7" id="KW-1133">Transmembrane helix</keyword>
<dbReference type="STRING" id="765420.OSCT_0475"/>
<dbReference type="OrthoDB" id="9795351at2"/>
<feature type="transmembrane region" description="Helical" evidence="7">
    <location>
        <begin position="76"/>
        <end position="96"/>
    </location>
</feature>
<keyword evidence="3" id="KW-0808">Transferase</keyword>
<protein>
    <submittedName>
        <fullName evidence="9">Exopolysaccharide biosynthesis polyprenyl glycosylphosphotransferase</fullName>
    </submittedName>
</protein>